<evidence type="ECO:0000313" key="3">
    <source>
        <dbReference type="EMBL" id="RZR74520.1"/>
    </source>
</evidence>
<sequence length="216" mass="23218">MTKVHPNSAVPSPELPRLATCCYGADSSAAGRKESAAVLTVWRKSLLFSCNGFTVFDAEGNLAFRVDVYGSGTPEDLVLMDAAGKPLLTVRRKVHLRVAPFLSLGEKWLIYGGEDAVNPIYVVKRHVALLRSKATAAIARVAQCRGGGPGYEVEGSYSRRSCTVYDEGRLVAAEVRPKEAVGGVAFGGDVFRLVVHSDLNACLAMGILITLDQMFR</sequence>
<dbReference type="PANTHER" id="PTHR31087">
    <property type="match status" value="1"/>
</dbReference>
<dbReference type="SUPFAM" id="SSF54518">
    <property type="entry name" value="Tubby C-terminal domain-like"/>
    <property type="match status" value="1"/>
</dbReference>
<dbReference type="AlphaFoldDB" id="A0A426ZFY8"/>
<dbReference type="Gene3D" id="2.40.160.200">
    <property type="entry name" value="LURP1-related"/>
    <property type="match status" value="1"/>
</dbReference>
<organism evidence="2 4">
    <name type="scientific">Ensete ventricosum</name>
    <name type="common">Abyssinian banana</name>
    <name type="synonym">Musa ensete</name>
    <dbReference type="NCBI Taxonomy" id="4639"/>
    <lineage>
        <taxon>Eukaryota</taxon>
        <taxon>Viridiplantae</taxon>
        <taxon>Streptophyta</taxon>
        <taxon>Embryophyta</taxon>
        <taxon>Tracheophyta</taxon>
        <taxon>Spermatophyta</taxon>
        <taxon>Magnoliopsida</taxon>
        <taxon>Liliopsida</taxon>
        <taxon>Zingiberales</taxon>
        <taxon>Musaceae</taxon>
        <taxon>Ensete</taxon>
    </lineage>
</organism>
<gene>
    <name evidence="2" type="ORF">B296_00032451</name>
    <name evidence="3" type="ORF">BHM03_00037872</name>
</gene>
<dbReference type="Proteomes" id="UP000290560">
    <property type="component" value="Unassembled WGS sequence"/>
</dbReference>
<evidence type="ECO:0008006" key="5">
    <source>
        <dbReference type="Google" id="ProtNLM"/>
    </source>
</evidence>
<evidence type="ECO:0000313" key="2">
    <source>
        <dbReference type="EMBL" id="RRT62892.1"/>
    </source>
</evidence>
<dbReference type="InterPro" id="IPR007612">
    <property type="entry name" value="LOR"/>
</dbReference>
<dbReference type="EMBL" id="AMZH03006807">
    <property type="protein sequence ID" value="RRT62892.1"/>
    <property type="molecule type" value="Genomic_DNA"/>
</dbReference>
<accession>A0A426ZFY8</accession>
<reference evidence="2 4" key="1">
    <citation type="journal article" date="2014" name="Agronomy (Basel)">
        <title>A Draft Genome Sequence for Ensete ventricosum, the Drought-Tolerant Tree Against Hunger.</title>
        <authorList>
            <person name="Harrison J."/>
            <person name="Moore K.A."/>
            <person name="Paszkiewicz K."/>
            <person name="Jones T."/>
            <person name="Grant M."/>
            <person name="Ambacheew D."/>
            <person name="Muzemil S."/>
            <person name="Studholme D.J."/>
        </authorList>
    </citation>
    <scope>NUCLEOTIDE SEQUENCE [LARGE SCALE GENOMIC DNA]</scope>
</reference>
<name>A0A426ZFY8_ENSVE</name>
<dbReference type="PANTHER" id="PTHR31087:SF131">
    <property type="entry name" value="TRANSLATION INITIATION FACTOR 2B FAMILY PROTEIN, PUTATIVE, EXPRESSED-RELATED"/>
    <property type="match status" value="1"/>
</dbReference>
<reference evidence="3" key="2">
    <citation type="journal article" date="2018" name="Data Brief">
        <title>Genome sequence data from 17 accessions of Ensete ventricosum, a staple food crop for millions in Ethiopia.</title>
        <authorList>
            <person name="Yemataw Z."/>
            <person name="Muzemil S."/>
            <person name="Ambachew D."/>
            <person name="Tripathi L."/>
            <person name="Tesfaye K."/>
            <person name="Chala A."/>
            <person name="Farbos A."/>
            <person name="O'Neill P."/>
            <person name="Moore K."/>
            <person name="Grant M."/>
            <person name="Studholme D.J."/>
        </authorList>
    </citation>
    <scope>NUCLEOTIDE SEQUENCE [LARGE SCALE GENOMIC DNA]</scope>
    <source>
        <tissue evidence="3">Leaf</tissue>
    </source>
</reference>
<evidence type="ECO:0000313" key="4">
    <source>
        <dbReference type="Proteomes" id="UP000287651"/>
    </source>
</evidence>
<reference evidence="2" key="3">
    <citation type="submission" date="2018-09" db="EMBL/GenBank/DDBJ databases">
        <authorList>
            <person name="Harrison J."/>
            <person name="Moore K.A."/>
            <person name="Paszkiewicz K."/>
            <person name="Jones T."/>
            <person name="Grant M."/>
            <person name="Ambacheew D."/>
            <person name="Muzemil S."/>
            <person name="Studholme D."/>
        </authorList>
    </citation>
    <scope>NUCLEOTIDE SEQUENCE</scope>
</reference>
<comment type="similarity">
    <text evidence="1">Belongs to the LOR family.</text>
</comment>
<dbReference type="InterPro" id="IPR038595">
    <property type="entry name" value="LOR_sf"/>
</dbReference>
<protein>
    <recommendedName>
        <fullName evidence="5">Protein LURP-one-related 8</fullName>
    </recommendedName>
</protein>
<proteinExistence type="inferred from homology"/>
<dbReference type="Pfam" id="PF04525">
    <property type="entry name" value="LOR"/>
    <property type="match status" value="1"/>
</dbReference>
<dbReference type="Proteomes" id="UP000287651">
    <property type="component" value="Unassembled WGS sequence"/>
</dbReference>
<dbReference type="InterPro" id="IPR025659">
    <property type="entry name" value="Tubby-like_C"/>
</dbReference>
<dbReference type="EMBL" id="KV876273">
    <property type="protein sequence ID" value="RZR74520.1"/>
    <property type="molecule type" value="Genomic_DNA"/>
</dbReference>
<evidence type="ECO:0000256" key="1">
    <source>
        <dbReference type="ARBA" id="ARBA00005437"/>
    </source>
</evidence>